<evidence type="ECO:0000256" key="8">
    <source>
        <dbReference type="ARBA" id="ARBA00048693"/>
    </source>
</evidence>
<evidence type="ECO:0000313" key="13">
    <source>
        <dbReference type="Proteomes" id="UP000041254"/>
    </source>
</evidence>
<organism evidence="12 13">
    <name type="scientific">Vitrella brassicaformis (strain CCMP3155)</name>
    <dbReference type="NCBI Taxonomy" id="1169540"/>
    <lineage>
        <taxon>Eukaryota</taxon>
        <taxon>Sar</taxon>
        <taxon>Alveolata</taxon>
        <taxon>Colpodellida</taxon>
        <taxon>Vitrellaceae</taxon>
        <taxon>Vitrella</taxon>
    </lineage>
</organism>
<sequence length="316" mass="35358">MGDRGTGKTTTIRAIADLLPQIDVVATDPFNSSPSDPDLMGPEVRDRVEHEESLKVTKVKVPMVDLPLGATEDRVCGTIDIEKALTEGVKAFEPGLLAKANRGLLYVDEVNLLDDHLVDVLLDSAASGWNTVEREGISVRHPARFVLIGSGNPEEGELRPQLLDRFGMMAEIHTERDPERRVQIVEFRTAFDTSPKEFVKQHSAESNNLRERIIRAQALLPTVKMDHDMRVRVSQVCSTLNVDGLRGDIVTNRAARAYAAYQGRDEVTVDDIGRVITLALKHRLRKDPLQQVESGDKVMKVFREVFELEEQDEDED</sequence>
<feature type="domain" description="Magnesium chelatase ChlI-like catalytic" evidence="10">
    <location>
        <begin position="83"/>
        <end position="153"/>
    </location>
</feature>
<evidence type="ECO:0000259" key="11">
    <source>
        <dbReference type="Pfam" id="PF17863"/>
    </source>
</evidence>
<dbReference type="InterPro" id="IPR011775">
    <property type="entry name" value="Mg_chelatase_ATPase-isu"/>
</dbReference>
<dbReference type="STRING" id="1169540.A0A0G4G4L2"/>
<dbReference type="OMA" id="QDEMKLA"/>
<dbReference type="EMBL" id="CDMY01000564">
    <property type="protein sequence ID" value="CEM23319.1"/>
    <property type="molecule type" value="Genomic_DNA"/>
</dbReference>
<proteinExistence type="inferred from homology"/>
<reference evidence="12 13" key="1">
    <citation type="submission" date="2014-11" db="EMBL/GenBank/DDBJ databases">
        <authorList>
            <person name="Zhu J."/>
            <person name="Qi W."/>
            <person name="Song R."/>
        </authorList>
    </citation>
    <scope>NUCLEOTIDE SEQUENCE [LARGE SCALE GENOMIC DNA]</scope>
</reference>
<dbReference type="GO" id="GO:0015995">
    <property type="term" value="P:chlorophyll biosynthetic process"/>
    <property type="evidence" value="ECO:0007669"/>
    <property type="project" value="UniProtKB-UniPathway"/>
</dbReference>
<keyword evidence="9" id="KW-0150">Chloroplast</keyword>
<evidence type="ECO:0000256" key="6">
    <source>
        <dbReference type="ARBA" id="ARBA00022840"/>
    </source>
</evidence>
<evidence type="ECO:0000256" key="4">
    <source>
        <dbReference type="ARBA" id="ARBA00022598"/>
    </source>
</evidence>
<keyword evidence="6 9" id="KW-0067">ATP-binding</keyword>
<dbReference type="OrthoDB" id="441131at2759"/>
<evidence type="ECO:0000256" key="5">
    <source>
        <dbReference type="ARBA" id="ARBA00022741"/>
    </source>
</evidence>
<keyword evidence="9" id="KW-0934">Plastid</keyword>
<comment type="similarity">
    <text evidence="2 9">Belongs to the Mg-chelatase subunits D/I family.</text>
</comment>
<dbReference type="FunFam" id="3.40.50.300:FF:000601">
    <property type="entry name" value="Mg-protoporphyrin IX chelatase"/>
    <property type="match status" value="1"/>
</dbReference>
<dbReference type="PhylomeDB" id="A0A0G4G4L2"/>
<dbReference type="UniPathway" id="UPA00668"/>
<dbReference type="GO" id="GO:0016851">
    <property type="term" value="F:magnesium chelatase activity"/>
    <property type="evidence" value="ECO:0007669"/>
    <property type="project" value="UniProtKB-UniRule"/>
</dbReference>
<dbReference type="PANTHER" id="PTHR32039">
    <property type="entry name" value="MAGNESIUM-CHELATASE SUBUNIT CHLI"/>
    <property type="match status" value="1"/>
</dbReference>
<evidence type="ECO:0000256" key="7">
    <source>
        <dbReference type="ARBA" id="ARBA00023171"/>
    </source>
</evidence>
<dbReference type="InterPro" id="IPR000523">
    <property type="entry name" value="Mg_chelatse_chII-like_cat_dom"/>
</dbReference>
<evidence type="ECO:0000256" key="3">
    <source>
        <dbReference type="ARBA" id="ARBA00022531"/>
    </source>
</evidence>
<dbReference type="PANTHER" id="PTHR32039:SF9">
    <property type="entry name" value="MAGNESIUM-CHELATASE SUBUNIT CHLI-2, CHLOROPLASTIC"/>
    <property type="match status" value="1"/>
</dbReference>
<evidence type="ECO:0000259" key="10">
    <source>
        <dbReference type="Pfam" id="PF01078"/>
    </source>
</evidence>
<dbReference type="Pfam" id="PF01078">
    <property type="entry name" value="Mg_chelatase"/>
    <property type="match status" value="1"/>
</dbReference>
<dbReference type="AlphaFoldDB" id="A0A0G4G4L2"/>
<feature type="domain" description="ChlI/MoxR AAA lid" evidence="11">
    <location>
        <begin position="234"/>
        <end position="298"/>
    </location>
</feature>
<evidence type="ECO:0000256" key="2">
    <source>
        <dbReference type="ARBA" id="ARBA00005799"/>
    </source>
</evidence>
<dbReference type="SUPFAM" id="SSF52540">
    <property type="entry name" value="P-loop containing nucleoside triphosphate hydrolases"/>
    <property type="match status" value="1"/>
</dbReference>
<dbReference type="VEuPathDB" id="CryptoDB:Vbra_2624"/>
<dbReference type="GO" id="GO:0005524">
    <property type="term" value="F:ATP binding"/>
    <property type="evidence" value="ECO:0007669"/>
    <property type="project" value="UniProtKB-UniRule"/>
</dbReference>
<comment type="function">
    <text evidence="9">Involved in chlorophyll biosynthesis. Catalyzes the insertion of magnesium ion into protoporphyrin IX to yield Mg-protoporphyrin IX.</text>
</comment>
<protein>
    <recommendedName>
        <fullName evidence="9">Mg-protoporphyrin IX chelatase</fullName>
        <ecNumber evidence="9">6.6.1.1</ecNumber>
    </recommendedName>
</protein>
<name>A0A0G4G4L2_VITBC</name>
<keyword evidence="4 9" id="KW-0436">Ligase</keyword>
<dbReference type="InterPro" id="IPR027417">
    <property type="entry name" value="P-loop_NTPase"/>
</dbReference>
<comment type="subcellular location">
    <subcellularLocation>
        <location evidence="9">Plastid</location>
        <location evidence="9">Chloroplast</location>
    </subcellularLocation>
</comment>
<accession>A0A0G4G4L2</accession>
<comment type="catalytic activity">
    <reaction evidence="8 9">
        <text>protoporphyrin IX + Mg(2+) + ATP + H2O = Mg-protoporphyrin IX + ADP + phosphate + 3 H(+)</text>
        <dbReference type="Rhea" id="RHEA:13961"/>
        <dbReference type="ChEBI" id="CHEBI:15377"/>
        <dbReference type="ChEBI" id="CHEBI:15378"/>
        <dbReference type="ChEBI" id="CHEBI:18420"/>
        <dbReference type="ChEBI" id="CHEBI:30616"/>
        <dbReference type="ChEBI" id="CHEBI:43474"/>
        <dbReference type="ChEBI" id="CHEBI:57306"/>
        <dbReference type="ChEBI" id="CHEBI:60492"/>
        <dbReference type="ChEBI" id="CHEBI:456216"/>
        <dbReference type="EC" id="6.6.1.1"/>
    </reaction>
</comment>
<comment type="pathway">
    <text evidence="1 9">Porphyrin-containing compound metabolism; chlorophyll biosynthesis.</text>
</comment>
<keyword evidence="3 9" id="KW-0602">Photosynthesis</keyword>
<evidence type="ECO:0000256" key="9">
    <source>
        <dbReference type="RuleBase" id="RU362087"/>
    </source>
</evidence>
<keyword evidence="7 9" id="KW-0149">Chlorophyll biosynthesis</keyword>
<keyword evidence="13" id="KW-1185">Reference proteome</keyword>
<gene>
    <name evidence="12" type="ORF">Vbra_2624</name>
</gene>
<dbReference type="GO" id="GO:0009507">
    <property type="term" value="C:chloroplast"/>
    <property type="evidence" value="ECO:0007669"/>
    <property type="project" value="UniProtKB-SubCell"/>
</dbReference>
<dbReference type="Gene3D" id="1.10.8.80">
    <property type="entry name" value="Magnesium chelatase subunit I, C-Terminal domain"/>
    <property type="match status" value="1"/>
</dbReference>
<dbReference type="NCBIfam" id="TIGR02030">
    <property type="entry name" value="BchI-ChlI"/>
    <property type="match status" value="1"/>
</dbReference>
<dbReference type="Pfam" id="PF17863">
    <property type="entry name" value="AAA_lid_2"/>
    <property type="match status" value="1"/>
</dbReference>
<dbReference type="Gene3D" id="3.40.50.300">
    <property type="entry name" value="P-loop containing nucleotide triphosphate hydrolases"/>
    <property type="match status" value="1"/>
</dbReference>
<dbReference type="InParanoid" id="A0A0G4G4L2"/>
<dbReference type="InterPro" id="IPR045006">
    <property type="entry name" value="CHLI-like"/>
</dbReference>
<dbReference type="GO" id="GO:0015979">
    <property type="term" value="P:photosynthesis"/>
    <property type="evidence" value="ECO:0007669"/>
    <property type="project" value="UniProtKB-UniRule"/>
</dbReference>
<dbReference type="InterPro" id="IPR041628">
    <property type="entry name" value="ChlI/MoxR_AAA_lid"/>
</dbReference>
<evidence type="ECO:0000256" key="1">
    <source>
        <dbReference type="ARBA" id="ARBA00005173"/>
    </source>
</evidence>
<keyword evidence="5 9" id="KW-0547">Nucleotide-binding</keyword>
<evidence type="ECO:0000313" key="12">
    <source>
        <dbReference type="EMBL" id="CEM23319.1"/>
    </source>
</evidence>
<dbReference type="EC" id="6.6.1.1" evidence="9"/>
<dbReference type="Proteomes" id="UP000041254">
    <property type="component" value="Unassembled WGS sequence"/>
</dbReference>